<feature type="region of interest" description="Disordered" evidence="1">
    <location>
        <begin position="1"/>
        <end position="48"/>
    </location>
</feature>
<feature type="compositionally biased region" description="Basic and acidic residues" evidence="1">
    <location>
        <begin position="16"/>
        <end position="27"/>
    </location>
</feature>
<dbReference type="Gene3D" id="3.30.530.20">
    <property type="match status" value="1"/>
</dbReference>
<dbReference type="InterPro" id="IPR023393">
    <property type="entry name" value="START-like_dom_sf"/>
</dbReference>
<dbReference type="Proteomes" id="UP000283644">
    <property type="component" value="Unassembled WGS sequence"/>
</dbReference>
<proteinExistence type="predicted"/>
<evidence type="ECO:0000313" key="3">
    <source>
        <dbReference type="Proteomes" id="UP000283644"/>
    </source>
</evidence>
<accession>A0A417XUY8</accession>
<protein>
    <submittedName>
        <fullName evidence="2">SRPBCC domain-containing protein</fullName>
    </submittedName>
</protein>
<name>A0A417XUY8_9ACTN</name>
<gene>
    <name evidence="2" type="ORF">D0Z08_26505</name>
</gene>
<evidence type="ECO:0000313" key="2">
    <source>
        <dbReference type="EMBL" id="RHW24100.1"/>
    </source>
</evidence>
<dbReference type="EMBL" id="QXGH01000036">
    <property type="protein sequence ID" value="RHW24100.1"/>
    <property type="molecule type" value="Genomic_DNA"/>
</dbReference>
<dbReference type="Pfam" id="PF10604">
    <property type="entry name" value="Polyketide_cyc2"/>
    <property type="match status" value="1"/>
</dbReference>
<reference evidence="2 3" key="1">
    <citation type="submission" date="2018-09" db="EMBL/GenBank/DDBJ databases">
        <title>Genome sequencing of Nocardioides immobilis CCTCC AB 2017083 for comparison to Nocardioides silvaticus.</title>
        <authorList>
            <person name="Li C."/>
            <person name="Wang G."/>
        </authorList>
    </citation>
    <scope>NUCLEOTIDE SEQUENCE [LARGE SCALE GENOMIC DNA]</scope>
    <source>
        <strain evidence="2 3">CCTCC AB 2017083</strain>
    </source>
</reference>
<comment type="caution">
    <text evidence="2">The sequence shown here is derived from an EMBL/GenBank/DDBJ whole genome shotgun (WGS) entry which is preliminary data.</text>
</comment>
<dbReference type="SUPFAM" id="SSF55961">
    <property type="entry name" value="Bet v1-like"/>
    <property type="match status" value="1"/>
</dbReference>
<dbReference type="OrthoDB" id="191189at2"/>
<dbReference type="AlphaFoldDB" id="A0A417XUY8"/>
<dbReference type="InterPro" id="IPR019587">
    <property type="entry name" value="Polyketide_cyclase/dehydratase"/>
</dbReference>
<evidence type="ECO:0000256" key="1">
    <source>
        <dbReference type="SAM" id="MobiDB-lite"/>
    </source>
</evidence>
<dbReference type="CDD" id="cd07822">
    <property type="entry name" value="SRPBCC_4"/>
    <property type="match status" value="1"/>
</dbReference>
<keyword evidence="3" id="KW-1185">Reference proteome</keyword>
<organism evidence="2 3">
    <name type="scientific">Nocardioides immobilis</name>
    <dbReference type="NCBI Taxonomy" id="2049295"/>
    <lineage>
        <taxon>Bacteria</taxon>
        <taxon>Bacillati</taxon>
        <taxon>Actinomycetota</taxon>
        <taxon>Actinomycetes</taxon>
        <taxon>Propionibacteriales</taxon>
        <taxon>Nocardioidaceae</taxon>
        <taxon>Nocardioides</taxon>
    </lineage>
</organism>
<sequence length="226" mass="24329">MQFDAACGTSFSSIHPPDRVPKVREKSAGFSTAPIISQRHQTGKPRSDHDCQHCPSCTSHAGALHQLPVSAMTDPRASVDIDAPLEVVWRVMLDTEAYGEWNPFVVRIETPQPAAVGNPIVLHVRWANGKGTRSPERITAIEPPATADDGTTTALLSYVYAGLPSKLGLVRGTRHQRLTQAPGGPTSYDTVEEFSGPLVPLAGPGRVADGFRRHAEALKARAESLR</sequence>